<name>A0AAN8PGZ3_PATCE</name>
<organism evidence="2 3">
    <name type="scientific">Patella caerulea</name>
    <name type="common">Rayed Mediterranean limpet</name>
    <dbReference type="NCBI Taxonomy" id="87958"/>
    <lineage>
        <taxon>Eukaryota</taxon>
        <taxon>Metazoa</taxon>
        <taxon>Spiralia</taxon>
        <taxon>Lophotrochozoa</taxon>
        <taxon>Mollusca</taxon>
        <taxon>Gastropoda</taxon>
        <taxon>Patellogastropoda</taxon>
        <taxon>Patelloidea</taxon>
        <taxon>Patellidae</taxon>
        <taxon>Patella</taxon>
    </lineage>
</organism>
<keyword evidence="3" id="KW-1185">Reference proteome</keyword>
<proteinExistence type="predicted"/>
<keyword evidence="1" id="KW-0732">Signal</keyword>
<protein>
    <submittedName>
        <fullName evidence="2">Uncharacterized protein</fullName>
    </submittedName>
</protein>
<dbReference type="Proteomes" id="UP001347796">
    <property type="component" value="Unassembled WGS sequence"/>
</dbReference>
<feature type="chain" id="PRO_5042945412" evidence="1">
    <location>
        <begin position="26"/>
        <end position="120"/>
    </location>
</feature>
<evidence type="ECO:0000313" key="3">
    <source>
        <dbReference type="Proteomes" id="UP001347796"/>
    </source>
</evidence>
<evidence type="ECO:0000313" key="2">
    <source>
        <dbReference type="EMBL" id="KAK6170250.1"/>
    </source>
</evidence>
<comment type="caution">
    <text evidence="2">The sequence shown here is derived from an EMBL/GenBank/DDBJ whole genome shotgun (WGS) entry which is preliminary data.</text>
</comment>
<feature type="signal peptide" evidence="1">
    <location>
        <begin position="1"/>
        <end position="25"/>
    </location>
</feature>
<accession>A0AAN8PGZ3</accession>
<evidence type="ECO:0000256" key="1">
    <source>
        <dbReference type="SAM" id="SignalP"/>
    </source>
</evidence>
<reference evidence="2 3" key="1">
    <citation type="submission" date="2024-01" db="EMBL/GenBank/DDBJ databases">
        <title>The genome of the rayed Mediterranean limpet Patella caerulea (Linnaeus, 1758).</title>
        <authorList>
            <person name="Anh-Thu Weber A."/>
            <person name="Halstead-Nussloch G."/>
        </authorList>
    </citation>
    <scope>NUCLEOTIDE SEQUENCE [LARGE SCALE GENOMIC DNA]</scope>
    <source>
        <strain evidence="2">AATW-2023a</strain>
        <tissue evidence="2">Whole specimen</tissue>
    </source>
</reference>
<dbReference type="EMBL" id="JAZGQO010000014">
    <property type="protein sequence ID" value="KAK6170250.1"/>
    <property type="molecule type" value="Genomic_DNA"/>
</dbReference>
<gene>
    <name evidence="2" type="ORF">SNE40_018688</name>
</gene>
<dbReference type="AlphaFoldDB" id="A0AAN8PGZ3"/>
<sequence length="120" mass="13243">MIKLLKCGLIAVSILLLQYVWMTHGELKIVNGELTDFVDNCDPNHHNSCGSDKCCVKESLTYTPETAVGPMPRYRVSCQPLGIKGKSCFVSKKSLEVCPCAKNMFCVPGVLHFLGTCYPK</sequence>